<organism evidence="1 2">
    <name type="scientific">Saccharomyces cerevisiae (strain Lalvin EC1118 / Prise de mousse)</name>
    <name type="common">Baker's yeast</name>
    <dbReference type="NCBI Taxonomy" id="643680"/>
    <lineage>
        <taxon>Eukaryota</taxon>
        <taxon>Fungi</taxon>
        <taxon>Dikarya</taxon>
        <taxon>Ascomycota</taxon>
        <taxon>Saccharomycotina</taxon>
        <taxon>Saccharomycetes</taxon>
        <taxon>Saccharomycetales</taxon>
        <taxon>Saccharomycetaceae</taxon>
        <taxon>Saccharomyces</taxon>
    </lineage>
</organism>
<protein>
    <submittedName>
        <fullName evidence="1">EC1118_1B15_3015p</fullName>
    </submittedName>
</protein>
<proteinExistence type="predicted"/>
<accession>D3UEN9</accession>
<evidence type="ECO:0000313" key="1">
    <source>
        <dbReference type="EMBL" id="CBK39219.1"/>
    </source>
</evidence>
<dbReference type="HOGENOM" id="CLU_2252167_0_0_1"/>
<name>D3UEN9_YEAS8</name>
<gene>
    <name evidence="1" type="ORF">EC1118_1B15_3015g</name>
</gene>
<dbReference type="EMBL" id="FN393060">
    <property type="protein sequence ID" value="CBK39219.1"/>
    <property type="molecule type" value="Genomic_DNA"/>
</dbReference>
<evidence type="ECO:0000313" key="2">
    <source>
        <dbReference type="Proteomes" id="UP000000286"/>
    </source>
</evidence>
<dbReference type="AlphaFoldDB" id="D3UEN9"/>
<sequence length="104" mass="12284">MLFDSSFRERRTFYNAAGSVSVPFYKQIAEQTHDIFKRCNVREHILRPCPVDISHFSRDLNGAPLSYTENIKFTAKFWANAWIDYESVMKTLLVKLYISFFLMC</sequence>
<reference evidence="1 2" key="1">
    <citation type="journal article" date="2009" name="Proc. Natl. Acad. Sci. U.S.A.">
        <title>Eukaryote-to-eukaryote gene transfer events revealed by the genome sequence of the wine yeast Saccharomyces cerevisiae EC1118.</title>
        <authorList>
            <person name="Novo M."/>
            <person name="Bigey F."/>
            <person name="Beyne E."/>
            <person name="Galeote V."/>
            <person name="Gavory F."/>
            <person name="Mallet S."/>
            <person name="Cambot B."/>
            <person name="Legras J.L."/>
            <person name="Wincker P."/>
            <person name="Casaregola S."/>
            <person name="Dequin S."/>
        </authorList>
    </citation>
    <scope>NUCLEOTIDE SEQUENCE [LARGE SCALE GENOMIC DNA]</scope>
    <source>
        <strain evidence="2">Lalvin EC1118 / Prise de mousse</strain>
    </source>
</reference>
<dbReference type="Proteomes" id="UP000000286">
    <property type="component" value="Chromosome II"/>
</dbReference>